<keyword evidence="6" id="KW-0862">Zinc</keyword>
<dbReference type="OrthoDB" id="10058710at2759"/>
<protein>
    <submittedName>
        <fullName evidence="11">F-box only protein 11</fullName>
    </submittedName>
</protein>
<evidence type="ECO:0000256" key="3">
    <source>
        <dbReference type="ARBA" id="ARBA00022737"/>
    </source>
</evidence>
<dbReference type="InterPro" id="IPR001810">
    <property type="entry name" value="F-box_dom"/>
</dbReference>
<dbReference type="SMART" id="SM00722">
    <property type="entry name" value="CASH"/>
    <property type="match status" value="3"/>
</dbReference>
<dbReference type="FunFam" id="2.160.20.10:FF:000035">
    <property type="entry name" value="F-box only protein 11"/>
    <property type="match status" value="1"/>
</dbReference>
<feature type="zinc finger region" description="UBR-type" evidence="7">
    <location>
        <begin position="838"/>
        <end position="909"/>
    </location>
</feature>
<dbReference type="SMART" id="SM00396">
    <property type="entry name" value="ZnF_UBR1"/>
    <property type="match status" value="1"/>
</dbReference>
<feature type="domain" description="UBR-type" evidence="10">
    <location>
        <begin position="838"/>
        <end position="909"/>
    </location>
</feature>
<feature type="region of interest" description="Disordered" evidence="8">
    <location>
        <begin position="919"/>
        <end position="964"/>
    </location>
</feature>
<dbReference type="Gene3D" id="1.20.1280.50">
    <property type="match status" value="1"/>
</dbReference>
<dbReference type="Pfam" id="PF02207">
    <property type="entry name" value="zf-UBR"/>
    <property type="match status" value="1"/>
</dbReference>
<dbReference type="InterPro" id="IPR006633">
    <property type="entry name" value="Carb-bd_sugar_hydrolysis-dom"/>
</dbReference>
<dbReference type="InterPro" id="IPR006626">
    <property type="entry name" value="PbH1"/>
</dbReference>
<keyword evidence="2" id="KW-0479">Metal-binding</keyword>
<evidence type="ECO:0000256" key="4">
    <source>
        <dbReference type="ARBA" id="ARBA00022771"/>
    </source>
</evidence>
<dbReference type="SMART" id="SM00710">
    <property type="entry name" value="PbH1"/>
    <property type="match status" value="18"/>
</dbReference>
<dbReference type="GO" id="GO:0006511">
    <property type="term" value="P:ubiquitin-dependent protein catabolic process"/>
    <property type="evidence" value="ECO:0007669"/>
    <property type="project" value="TreeGrafter"/>
</dbReference>
<dbReference type="NCBIfam" id="TIGR03804">
    <property type="entry name" value="para_beta_helix"/>
    <property type="match status" value="3"/>
</dbReference>
<evidence type="ECO:0000256" key="5">
    <source>
        <dbReference type="ARBA" id="ARBA00022786"/>
    </source>
</evidence>
<dbReference type="Pfam" id="PF13229">
    <property type="entry name" value="Beta_helix"/>
    <property type="match status" value="2"/>
</dbReference>
<dbReference type="SUPFAM" id="SSF51126">
    <property type="entry name" value="Pectin lyase-like"/>
    <property type="match status" value="3"/>
</dbReference>
<dbReference type="InterPro" id="IPR012334">
    <property type="entry name" value="Pectin_lyas_fold"/>
</dbReference>
<evidence type="ECO:0000259" key="10">
    <source>
        <dbReference type="PROSITE" id="PS51157"/>
    </source>
</evidence>
<dbReference type="InterPro" id="IPR022441">
    <property type="entry name" value="Para_beta_helix_rpt-2"/>
</dbReference>
<dbReference type="CDD" id="cd19676">
    <property type="entry name" value="UBR-box_UBR6_FBXO11"/>
    <property type="match status" value="1"/>
</dbReference>
<dbReference type="PROSITE" id="PS51157">
    <property type="entry name" value="ZF_UBR"/>
    <property type="match status" value="1"/>
</dbReference>
<dbReference type="GO" id="GO:0042981">
    <property type="term" value="P:regulation of apoptotic process"/>
    <property type="evidence" value="ECO:0007669"/>
    <property type="project" value="TreeGrafter"/>
</dbReference>
<dbReference type="SMART" id="SM00256">
    <property type="entry name" value="FBOX"/>
    <property type="match status" value="1"/>
</dbReference>
<feature type="compositionally biased region" description="Basic residues" evidence="8">
    <location>
        <begin position="923"/>
        <end position="942"/>
    </location>
</feature>
<keyword evidence="3" id="KW-0677">Repeat</keyword>
<evidence type="ECO:0000259" key="9">
    <source>
        <dbReference type="PROSITE" id="PS50181"/>
    </source>
</evidence>
<feature type="compositionally biased region" description="Polar residues" evidence="8">
    <location>
        <begin position="946"/>
        <end position="964"/>
    </location>
</feature>
<dbReference type="InterPro" id="IPR047504">
    <property type="entry name" value="FBXO11_UBR-box"/>
</dbReference>
<dbReference type="InterPro" id="IPR003126">
    <property type="entry name" value="Znf_UBR"/>
</dbReference>
<reference evidence="11" key="1">
    <citation type="journal article" date="2013" name="Genome Biol. Evol.">
        <title>Punctuated emergences of genetic and phenotypic innovations in eumetazoan, bilaterian, euteleostome, and hominidae ancestors.</title>
        <authorList>
            <person name="Wenger Y."/>
            <person name="Galliot B."/>
        </authorList>
    </citation>
    <scope>NUCLEOTIDE SEQUENCE</scope>
    <source>
        <tissue evidence="11">Whole animals</tissue>
    </source>
</reference>
<evidence type="ECO:0000256" key="7">
    <source>
        <dbReference type="PROSITE-ProRule" id="PRU00508"/>
    </source>
</evidence>
<dbReference type="PANTHER" id="PTHR22990:SF20">
    <property type="entry name" value="F-BOX ONLY PROTEIN 11"/>
    <property type="match status" value="1"/>
</dbReference>
<dbReference type="InterPro" id="IPR036047">
    <property type="entry name" value="F-box-like_dom_sf"/>
</dbReference>
<accession>T2M9P7</accession>
<evidence type="ECO:0000256" key="6">
    <source>
        <dbReference type="ARBA" id="ARBA00022833"/>
    </source>
</evidence>
<dbReference type="AlphaFoldDB" id="T2M9P7"/>
<gene>
    <name evidence="11" type="primary">FBXO11</name>
</gene>
<dbReference type="InterPro" id="IPR051550">
    <property type="entry name" value="SCF-Subunits/Alg-Epimerases"/>
</dbReference>
<dbReference type="SUPFAM" id="SSF81383">
    <property type="entry name" value="F-box domain"/>
    <property type="match status" value="1"/>
</dbReference>
<evidence type="ECO:0000256" key="1">
    <source>
        <dbReference type="ARBA" id="ARBA00004906"/>
    </source>
</evidence>
<keyword evidence="4" id="KW-0863">Zinc-finger</keyword>
<proteinExistence type="evidence at transcript level"/>
<sequence>MKITTSEKDKKKMVFNEVLYDIDINSSASKPDAAVFADEHNADELFQNFGSTIKVKIMINFRHEDLEDCTSVVSARYRIGIRPQTAIIAAISNQTLFLKPYMFDMSPSNDLAAFNSSFEIRQALLVSMLRYAWYLIEQLVILVLADDDVDEKIKKKMLKKLVKQSLQQHADHQNKNYMQKFLPDELVLKVCSFIRPKDLANLSCTCKRLRTLCDDLILWKRLYYNCYRLEAPIQKCPSTKLYQVFNLISGPGKPELSWKKLFPFLIKANHITKDLMLIKSLENLGRKCFSSIQEGIDNSTSGILLIHPDTYMESLKINSPVTLIGAGSPGGPNEVHICNSAQTVLKLGPGAGKSHIAFLRLSIQRQENVAPTRHHCIEICNDNSPIIQDCAAAVHVHGSGCSPRIVRCKISDCDNVGLFISEGAQGVYEDNDIFSNRLAGVWVKSGANPIMRRNEVHHGKDAGFFIFDGGMGYYEENDVHSNRIAGIEVRSGANPTVVRCHIHHGFTGGIYVHDDGRGEFLANRIHTNTFAGVWVTSGSNPTIKDNEIYHGQQGGIYVFGDGRGLIENNDIHGNALAGIQIRSNSNPIVRKNRIHHGLHGGIYIHEGGMGLIEENEIYANTLAGIWITTGSAPILRHNRIHSGKQVGVYFYDKGCGTLEDNEIYNHKYSGIQIRSGSNPVIRQNKIWGGKNGGVLIYNGGQGILEDNEIFDNAMAGVWIKTESNPILRRNKIHDGHEGGVCIFNNGKGLLEENDIFRNSLTGVLISTSSFPVLRRNRIFDGGAAGIEITNGAGGVLQRNEIFNNRFDGICLATGVKPKMLENNCHDNKMALAEAISAGKCLYQVSGSSCYPMHDFFRCLTCSSTENLAICVNCIEICHSGHDVEFVRHDRFFCDCGAGTTPHTCKIALSSTTIVALKSSTQAKKTKSPRAGRSPSAKKRRVATVRCSRSSTRNQNRNQSGVDNLDSMSSEIYSIGL</sequence>
<dbReference type="Gene3D" id="2.160.20.10">
    <property type="entry name" value="Single-stranded right-handed beta-helix, Pectin lyase-like"/>
    <property type="match status" value="3"/>
</dbReference>
<organism evidence="11">
    <name type="scientific">Hydra vulgaris</name>
    <name type="common">Hydra</name>
    <name type="synonym">Hydra attenuata</name>
    <dbReference type="NCBI Taxonomy" id="6087"/>
    <lineage>
        <taxon>Eukaryota</taxon>
        <taxon>Metazoa</taxon>
        <taxon>Cnidaria</taxon>
        <taxon>Hydrozoa</taxon>
        <taxon>Hydroidolina</taxon>
        <taxon>Anthoathecata</taxon>
        <taxon>Aplanulata</taxon>
        <taxon>Hydridae</taxon>
        <taxon>Hydra</taxon>
    </lineage>
</organism>
<dbReference type="PANTHER" id="PTHR22990">
    <property type="entry name" value="F-BOX ONLY PROTEIN"/>
    <property type="match status" value="1"/>
</dbReference>
<evidence type="ECO:0000313" key="11">
    <source>
        <dbReference type="EMBL" id="CDG69018.1"/>
    </source>
</evidence>
<dbReference type="InterPro" id="IPR011050">
    <property type="entry name" value="Pectin_lyase_fold/virulence"/>
</dbReference>
<dbReference type="InterPro" id="IPR039448">
    <property type="entry name" value="Beta_helix"/>
</dbReference>
<evidence type="ECO:0000256" key="2">
    <source>
        <dbReference type="ARBA" id="ARBA00022723"/>
    </source>
</evidence>
<keyword evidence="5" id="KW-0833">Ubl conjugation pathway</keyword>
<dbReference type="EMBL" id="HAAD01002786">
    <property type="protein sequence ID" value="CDG69018.1"/>
    <property type="molecule type" value="mRNA"/>
</dbReference>
<feature type="non-terminal residue" evidence="11">
    <location>
        <position position="1"/>
    </location>
</feature>
<feature type="domain" description="F-box" evidence="9">
    <location>
        <begin position="176"/>
        <end position="222"/>
    </location>
</feature>
<evidence type="ECO:0000256" key="8">
    <source>
        <dbReference type="SAM" id="MobiDB-lite"/>
    </source>
</evidence>
<dbReference type="FunFam" id="2.160.20.10:FF:000175">
    <property type="entry name" value="Zinc finger protein"/>
    <property type="match status" value="1"/>
</dbReference>
<dbReference type="GO" id="GO:0008270">
    <property type="term" value="F:zinc ion binding"/>
    <property type="evidence" value="ECO:0007669"/>
    <property type="project" value="UniProtKB-KW"/>
</dbReference>
<dbReference type="PROSITE" id="PS50181">
    <property type="entry name" value="FBOX"/>
    <property type="match status" value="1"/>
</dbReference>
<name>T2M9P7_HYDVU</name>
<dbReference type="Pfam" id="PF12937">
    <property type="entry name" value="F-box-like"/>
    <property type="match status" value="1"/>
</dbReference>
<comment type="pathway">
    <text evidence="1">Protein modification; protein ubiquitination.</text>
</comment>